<dbReference type="SMART" id="SM00422">
    <property type="entry name" value="HTH_MERR"/>
    <property type="match status" value="1"/>
</dbReference>
<proteinExistence type="predicted"/>
<dbReference type="CDD" id="cd00592">
    <property type="entry name" value="HTH_MerR-like"/>
    <property type="match status" value="1"/>
</dbReference>
<dbReference type="PANTHER" id="PTHR30204">
    <property type="entry name" value="REDOX-CYCLING DRUG-SENSING TRANSCRIPTIONAL ACTIVATOR SOXR"/>
    <property type="match status" value="1"/>
</dbReference>
<evidence type="ECO:0000313" key="3">
    <source>
        <dbReference type="EMBL" id="WZX00083.1"/>
    </source>
</evidence>
<protein>
    <submittedName>
        <fullName evidence="3">MerR family transcriptional regulator</fullName>
    </submittedName>
</protein>
<gene>
    <name evidence="3" type="ORF">PCC79_07855</name>
</gene>
<evidence type="ECO:0000313" key="4">
    <source>
        <dbReference type="Proteomes" id="UP001434337"/>
    </source>
</evidence>
<dbReference type="Pfam" id="PF13411">
    <property type="entry name" value="MerR_1"/>
    <property type="match status" value="1"/>
</dbReference>
<dbReference type="Proteomes" id="UP001434337">
    <property type="component" value="Chromosome"/>
</dbReference>
<dbReference type="PROSITE" id="PS50937">
    <property type="entry name" value="HTH_MERR_2"/>
    <property type="match status" value="1"/>
</dbReference>
<accession>A0ABZ3CEX0</accession>
<dbReference type="InterPro" id="IPR009061">
    <property type="entry name" value="DNA-bd_dom_put_sf"/>
</dbReference>
<dbReference type="Gene3D" id="1.10.1660.10">
    <property type="match status" value="1"/>
</dbReference>
<evidence type="ECO:0000259" key="2">
    <source>
        <dbReference type="PROSITE" id="PS50937"/>
    </source>
</evidence>
<sequence length="239" mass="26056">MPPATRSIGQVLKILKEDFEDVSISKIRFLEGEGLITPERAPSGYRRYSAADVDRLRYILDVQKNHYLPLKVIRENLAAMDAGETTPAPQAPAPAVAPPDDTVPVTPDLAEAAALPPHRIPPAKRPIHITRKELLRLSGLSEPDLAELERLALVVPRRGTVYFGRDALTVAVVARKLGPYGMDARHLRAIKQAAEREASLIDQAVAPLARRGAPSRKAVAEVMQLILHAHAALLRNSIG</sequence>
<dbReference type="InterPro" id="IPR047057">
    <property type="entry name" value="MerR_fam"/>
</dbReference>
<evidence type="ECO:0000256" key="1">
    <source>
        <dbReference type="ARBA" id="ARBA00023125"/>
    </source>
</evidence>
<name>A0ABZ3CEX0_9ACTN</name>
<dbReference type="RefSeq" id="WP_232548009.1">
    <property type="nucleotide sequence ID" value="NZ_CP115965.1"/>
</dbReference>
<organism evidence="3 4">
    <name type="scientific">Propioniciclava soli</name>
    <dbReference type="NCBI Taxonomy" id="2775081"/>
    <lineage>
        <taxon>Bacteria</taxon>
        <taxon>Bacillati</taxon>
        <taxon>Actinomycetota</taxon>
        <taxon>Actinomycetes</taxon>
        <taxon>Propionibacteriales</taxon>
        <taxon>Propionibacteriaceae</taxon>
        <taxon>Propioniciclava</taxon>
    </lineage>
</organism>
<reference evidence="3 4" key="1">
    <citation type="journal article" date="2023" name="Environ Microbiome">
        <title>A coral-associated actinobacterium mitigates coral bleaching under heat stress.</title>
        <authorList>
            <person name="Li J."/>
            <person name="Zou Y."/>
            <person name="Li Q."/>
            <person name="Zhang J."/>
            <person name="Bourne D.G."/>
            <person name="Lyu Y."/>
            <person name="Liu C."/>
            <person name="Zhang S."/>
        </authorList>
    </citation>
    <scope>NUCLEOTIDE SEQUENCE [LARGE SCALE GENOMIC DNA]</scope>
    <source>
        <strain evidence="3 4">SCSIO 13291</strain>
    </source>
</reference>
<dbReference type="InterPro" id="IPR000551">
    <property type="entry name" value="MerR-type_HTH_dom"/>
</dbReference>
<feature type="domain" description="HTH merR-type" evidence="2">
    <location>
        <begin position="21"/>
        <end position="79"/>
    </location>
</feature>
<keyword evidence="1" id="KW-0238">DNA-binding</keyword>
<dbReference type="PANTHER" id="PTHR30204:SF89">
    <property type="entry name" value="HTH MERR-TYPE DOMAIN-CONTAINING PROTEIN"/>
    <property type="match status" value="1"/>
</dbReference>
<dbReference type="EMBL" id="CP115965">
    <property type="protein sequence ID" value="WZX00083.1"/>
    <property type="molecule type" value="Genomic_DNA"/>
</dbReference>
<dbReference type="SUPFAM" id="SSF46955">
    <property type="entry name" value="Putative DNA-binding domain"/>
    <property type="match status" value="1"/>
</dbReference>
<keyword evidence="4" id="KW-1185">Reference proteome</keyword>